<evidence type="ECO:0000256" key="1">
    <source>
        <dbReference type="SAM" id="Coils"/>
    </source>
</evidence>
<name>B0YBP8_ASPFC</name>
<sequence>MRRSIIKTPHYHSISSHAYPESTTQMCNMSTAIWNPDIILQISDPSGRGMLCVGLARPHSPSGLRGRCRCDVPSARYRQILSILDTMSRTPPQYVTNRELRSIARLGLCDWHTHQVDEVVANWEDILGCVESINGTYEGQREEMNQDLKELQEDVDECRRLLLVKEDCKDALSVLLRRHLNRNARLKKELVESQATCARLQKDLARAKDQVEKNRGLSAENSRLSNLLKRAGEEQERYKNQATNLIAECEKLRMQSAELQADVNSGKDKYKDLQDKEESATRELIAASTELHEARSVNQGLENDKKALQSEIDVLKREVIELNDNNTSISSQLASTAASLQTVTKELSAAHQTNTELRIRIDRLSTPIWYRLIQWIKHKVAGVMNLRNAGKEVSDEEEEMALAPTGSRRDAGLA</sequence>
<keyword evidence="1" id="KW-0175">Coiled coil</keyword>
<dbReference type="AlphaFoldDB" id="B0YBP8"/>
<keyword evidence="4" id="KW-1185">Reference proteome</keyword>
<evidence type="ECO:0000313" key="4">
    <source>
        <dbReference type="Proteomes" id="UP000001699"/>
    </source>
</evidence>
<dbReference type="HOGENOM" id="CLU_663882_0_0_1"/>
<dbReference type="PhylomeDB" id="B0YBP8"/>
<feature type="region of interest" description="Disordered" evidence="2">
    <location>
        <begin position="391"/>
        <end position="414"/>
    </location>
</feature>
<evidence type="ECO:0000313" key="3">
    <source>
        <dbReference type="EMBL" id="EDP48029.1"/>
    </source>
</evidence>
<dbReference type="EMBL" id="DS499601">
    <property type="protein sequence ID" value="EDP48029.1"/>
    <property type="molecule type" value="Genomic_DNA"/>
</dbReference>
<dbReference type="Proteomes" id="UP000001699">
    <property type="component" value="Unassembled WGS sequence"/>
</dbReference>
<dbReference type="OrthoDB" id="5068061at2759"/>
<evidence type="ECO:0000256" key="2">
    <source>
        <dbReference type="SAM" id="MobiDB-lite"/>
    </source>
</evidence>
<feature type="coiled-coil region" evidence="1">
    <location>
        <begin position="134"/>
        <end position="325"/>
    </location>
</feature>
<accession>B0YBP8</accession>
<gene>
    <name evidence="3" type="ORF">AFUB_087400</name>
</gene>
<proteinExistence type="predicted"/>
<protein>
    <submittedName>
        <fullName evidence="3">Uncharacterized protein</fullName>
    </submittedName>
</protein>
<dbReference type="VEuPathDB" id="FungiDB:AFUB_087400"/>
<reference evidence="3 4" key="1">
    <citation type="journal article" date="2008" name="PLoS Genet.">
        <title>Genomic islands in the pathogenic filamentous fungus Aspergillus fumigatus.</title>
        <authorList>
            <person name="Fedorova N.D."/>
            <person name="Khaldi N."/>
            <person name="Joardar V.S."/>
            <person name="Maiti R."/>
            <person name="Amedeo P."/>
            <person name="Anderson M.J."/>
            <person name="Crabtree J."/>
            <person name="Silva J.C."/>
            <person name="Badger J.H."/>
            <person name="Albarraq A."/>
            <person name="Angiuoli S."/>
            <person name="Bussey H."/>
            <person name="Bowyer P."/>
            <person name="Cotty P.J."/>
            <person name="Dyer P.S."/>
            <person name="Egan A."/>
            <person name="Galens K."/>
            <person name="Fraser-Liggett C.M."/>
            <person name="Haas B.J."/>
            <person name="Inman J.M."/>
            <person name="Kent R."/>
            <person name="Lemieux S."/>
            <person name="Malavazi I."/>
            <person name="Orvis J."/>
            <person name="Roemer T."/>
            <person name="Ronning C.M."/>
            <person name="Sundaram J.P."/>
            <person name="Sutton G."/>
            <person name="Turner G."/>
            <person name="Venter J.C."/>
            <person name="White O.R."/>
            <person name="Whitty B.R."/>
            <person name="Youngman P."/>
            <person name="Wolfe K.H."/>
            <person name="Goldman G.H."/>
            <person name="Wortman J.R."/>
            <person name="Jiang B."/>
            <person name="Denning D.W."/>
            <person name="Nierman W.C."/>
        </authorList>
    </citation>
    <scope>NUCLEOTIDE SEQUENCE [LARGE SCALE GENOMIC DNA]</scope>
    <source>
        <strain evidence="4">CBS 144.89 / FGSC A1163 / CEA10</strain>
    </source>
</reference>
<organism evidence="3 4">
    <name type="scientific">Aspergillus fumigatus (strain CBS 144.89 / FGSC A1163 / CEA10)</name>
    <name type="common">Neosartorya fumigata</name>
    <dbReference type="NCBI Taxonomy" id="451804"/>
    <lineage>
        <taxon>Eukaryota</taxon>
        <taxon>Fungi</taxon>
        <taxon>Dikarya</taxon>
        <taxon>Ascomycota</taxon>
        <taxon>Pezizomycotina</taxon>
        <taxon>Eurotiomycetes</taxon>
        <taxon>Eurotiomycetidae</taxon>
        <taxon>Eurotiales</taxon>
        <taxon>Aspergillaceae</taxon>
        <taxon>Aspergillus</taxon>
        <taxon>Aspergillus subgen. Fumigati</taxon>
    </lineage>
</organism>